<proteinExistence type="predicted"/>
<dbReference type="Proteomes" id="UP000654471">
    <property type="component" value="Unassembled WGS sequence"/>
</dbReference>
<name>A0ABQ2VLS4_9ACTN</name>
<organism evidence="1 2">
    <name type="scientific">Streptomyces albospinus</name>
    <dbReference type="NCBI Taxonomy" id="285515"/>
    <lineage>
        <taxon>Bacteria</taxon>
        <taxon>Bacillati</taxon>
        <taxon>Actinomycetota</taxon>
        <taxon>Actinomycetes</taxon>
        <taxon>Kitasatosporales</taxon>
        <taxon>Streptomycetaceae</taxon>
        <taxon>Streptomyces</taxon>
    </lineage>
</organism>
<reference evidence="2" key="1">
    <citation type="journal article" date="2019" name="Int. J. Syst. Evol. Microbiol.">
        <title>The Global Catalogue of Microorganisms (GCM) 10K type strain sequencing project: providing services to taxonomists for standard genome sequencing and annotation.</title>
        <authorList>
            <consortium name="The Broad Institute Genomics Platform"/>
            <consortium name="The Broad Institute Genome Sequencing Center for Infectious Disease"/>
            <person name="Wu L."/>
            <person name="Ma J."/>
        </authorList>
    </citation>
    <scope>NUCLEOTIDE SEQUENCE [LARGE SCALE GENOMIC DNA]</scope>
    <source>
        <strain evidence="2">JCM 3399</strain>
    </source>
</reference>
<comment type="caution">
    <text evidence="1">The sequence shown here is derived from an EMBL/GenBank/DDBJ whole genome shotgun (WGS) entry which is preliminary data.</text>
</comment>
<keyword evidence="2" id="KW-1185">Reference proteome</keyword>
<accession>A0ABQ2VLS4</accession>
<evidence type="ECO:0000313" key="2">
    <source>
        <dbReference type="Proteomes" id="UP000654471"/>
    </source>
</evidence>
<dbReference type="EMBL" id="BMRP01000038">
    <property type="protein sequence ID" value="GGU91405.1"/>
    <property type="molecule type" value="Genomic_DNA"/>
</dbReference>
<evidence type="ECO:0000313" key="1">
    <source>
        <dbReference type="EMBL" id="GGU91405.1"/>
    </source>
</evidence>
<sequence>MGGPHIGMFPPAKAKPAADACCAVRDKVDDGFTYGVQVLIEMPDVEHEAWECGKENLDRSTPHTIFFSSKG</sequence>
<gene>
    <name evidence="1" type="ORF">GCM10010211_67670</name>
</gene>
<protein>
    <submittedName>
        <fullName evidence="1">Uncharacterized protein</fullName>
    </submittedName>
</protein>